<dbReference type="Pfam" id="PF05345">
    <property type="entry name" value="He_PIG"/>
    <property type="match status" value="1"/>
</dbReference>
<dbReference type="SMART" id="SM00736">
    <property type="entry name" value="CADG"/>
    <property type="match status" value="1"/>
</dbReference>
<evidence type="ECO:0000256" key="2">
    <source>
        <dbReference type="ARBA" id="ARBA00022737"/>
    </source>
</evidence>
<reference evidence="6 7" key="1">
    <citation type="submission" date="2020-04" db="EMBL/GenBank/DDBJ databases">
        <title>Genome-Wide Identification of 5-Methylcytosine Sites in Bacterial Genomes By High-Throughput Sequencing of MspJI Restriction Fragments.</title>
        <authorList>
            <person name="Wu V."/>
        </authorList>
    </citation>
    <scope>NUCLEOTIDE SEQUENCE [LARGE SCALE GENOMIC DNA]</scope>
    <source>
        <strain evidence="6 7">CCAP 1403/13f</strain>
    </source>
</reference>
<dbReference type="GO" id="GO:0016020">
    <property type="term" value="C:membrane"/>
    <property type="evidence" value="ECO:0007669"/>
    <property type="project" value="InterPro"/>
</dbReference>
<dbReference type="InterPro" id="IPR038081">
    <property type="entry name" value="CalX-like_sf"/>
</dbReference>
<evidence type="ECO:0000256" key="4">
    <source>
        <dbReference type="SAM" id="MobiDB-lite"/>
    </source>
</evidence>
<dbReference type="SUPFAM" id="SSF56219">
    <property type="entry name" value="DNase I-like"/>
    <property type="match status" value="1"/>
</dbReference>
<dbReference type="Gene3D" id="2.150.10.10">
    <property type="entry name" value="Serralysin-like metalloprotease, C-terminal"/>
    <property type="match status" value="1"/>
</dbReference>
<dbReference type="Gene3D" id="2.60.40.60">
    <property type="entry name" value="Cadherins"/>
    <property type="match status" value="1"/>
</dbReference>
<reference evidence="6 7" key="2">
    <citation type="submission" date="2020-04" db="EMBL/GenBank/DDBJ databases">
        <authorList>
            <person name="Fomenkov A."/>
            <person name="Anton B.P."/>
            <person name="Roberts R.J."/>
        </authorList>
    </citation>
    <scope>NUCLEOTIDE SEQUENCE [LARGE SCALE GENOMIC DNA]</scope>
    <source>
        <strain evidence="6 7">CCAP 1403/13f</strain>
    </source>
</reference>
<evidence type="ECO:0000313" key="7">
    <source>
        <dbReference type="Proteomes" id="UP000502433"/>
    </source>
</evidence>
<dbReference type="EMBL" id="CP051206">
    <property type="protein sequence ID" value="QJB45169.1"/>
    <property type="molecule type" value="Genomic_DNA"/>
</dbReference>
<dbReference type="Proteomes" id="UP000502433">
    <property type="component" value="Chromosome"/>
</dbReference>
<dbReference type="PANTHER" id="PTHR46928">
    <property type="entry name" value="MESENCHYME-SPECIFIC CELL SURFACE GLYCOPROTEIN"/>
    <property type="match status" value="1"/>
</dbReference>
<dbReference type="GO" id="GO:0007156">
    <property type="term" value="P:homophilic cell adhesion via plasma membrane adhesion molecules"/>
    <property type="evidence" value="ECO:0007669"/>
    <property type="project" value="InterPro"/>
</dbReference>
<dbReference type="CDD" id="cd10283">
    <property type="entry name" value="MnuA_DNase1-like"/>
    <property type="match status" value="1"/>
</dbReference>
<evidence type="ECO:0000313" key="6">
    <source>
        <dbReference type="EMBL" id="QJB45169.1"/>
    </source>
</evidence>
<dbReference type="PRINTS" id="PR00313">
    <property type="entry name" value="CABNDNGRPT"/>
</dbReference>
<dbReference type="RefSeq" id="WP_168696187.1">
    <property type="nucleotide sequence ID" value="NZ_CP051206.1"/>
</dbReference>
<sequence length="1886" mass="194865">MPAASYQGGTYSQNFDNLFTTVPANNIATVAATTLPTGWTFIESDTNANTFLRVHTGAVTTGDTILFGATGSNERALGSFASGSLTSIFGLELVNNTGNILTRFTLSYIGEWWRDGRNSSAVQNITAFSYGIGNTAINNGTFTSVTALNLVGPGGNQTITPDVSLDGNSAANQTSLSSTITGISWQPGQTLWLRWSDSNDAGNDDGLAIDNVSFSASTSVPTTPTVNLSISSNTGSETGTTVITVTATASSAVSGNQTVNLGVTGTGITSGDYTLTNNIITILNGQTTGSVTFTVVDDVLVEGTETATLTISSPSSGLILGSTTSQNITITDNDVPATPTVNLSVSSNASTEAGTIIITVTATASSAVSGNQTVNLGVSGTGITASDYYLSKPTITIASGQTSGSVSFIVADDAVVEGTETATLTISTPSAGISLGVTTSQNITITNNDTSVLTKVGGATSVNGAEISAFDPVSDRLFVVAGNIIEFYTVSNTGTLALAGSLTPTITPPAGTALIPNSVAVKNGVVAVAYAVQNTTTLAQQTGKVAFFNAGNGSFINAVDVGALPDMLTFTPDGTKVLVANEGEPNSYGQANSVDPEGSVSIINIAGGVASATVQTATFTSFNSQIASLKASGVRITGPGSTVAQDLEPEYIAVAPDGLTARITLQENNAIAILDIATATITQIIPLGVKDYSLPGNGIDASDQDGGINIQNWPVFGLYQPDAIASFSINGQAYYITANEGDSRAYTGFNEEIRVGAAGYVLDPTVFPNAATLKLNANLGRLQLTNATGDTNGDGDMDRIESFGARSFSIWNSNGTQVFDSGEQLEQITATKVPTLFNSDGTTASFDSRSDNKGPEPEGVVVGVINGRTYAFIGLERTGDVIVYDVSNPNQPKFIQYINTPEDVAIEGLTFISAADSPTGKPLLVTANEVSKTVAVFEIKPPTYVSDIQGTGSTFNSAFGGTQTIEGIVTRAFLGATKLNGFYVQEEDADGDGNSATSEAIFVYDPSGKFTGNVGDKVRITGTVKEFTSTSNGNISSLTQLDITSGTVANLGASILPTAVNIQLPVTSVSDLERYEGMLVNISAGSGNLTVTENYQLGRFGQVVLAADGSSNQAGTDARLDQYTQFNAASVSGYAAYQADIAKRKIYLDDGSGTQNLDPTIFGRGGNPLSAANTLRSGDTVANITGILDERFEGYRIQTSTGVNFTPSNARPNTPPAVGGTLKVASFNVLNYFNGNGTGGGFPTPRGANNVTEFNRQRDKIIQAIINSGADVMGLMEIENDGYGSTSAIQDLINGLNAIAGAGTYAFINPDASLGSDAIAVGLIYKSSKVTPVGAAATMPDNYGTGAFDVVGRKPLAQTFQQISTGELFTAVVNHFKSKGSSSGGVGDADAGDGQGLSNGTRTRQAQDLAQWLATKPTGTNDADYLLLGDFNAYAQEDPITTLASAGYGNLLSNTSYSYVFDGQVGALDHALGNNSLATQVTGAEKWHINADEPTVLDYNTEFKSAGQIISLYNADQFRASDHDPVLVGLNLNSAPSNVTLSATSTNENVTANSLVGTFSTTDPTIGDTFTYSFVPGTNDNAAFTISQNQLQIKASPNFETKSIYNIRVRTTDNGGLTFDKALTINVNDLNEAPVINTPIPLQTVDNTSVFNYTIPNNVFSDPEGDALTYSASGLPSWLTFSPTTKTFTGTANTLGTNTIGVSVNDGYGHTTSTNFDVVVRTGTKISTGLTGVIDFSTSTTPTNIVGSAGADTIYGGSAADYIQGGDGNDTIYGGAGNDRIYGGAGDDILYGGLGNDNLYGGLGRDTFVLEQGKGFDIANDFTPVNDYLGLSGTLTFGTGNSTTDVTVSALGTTNTKVFGPDGVELMRLLNVTPGQLTAANFHSGF</sequence>
<organism evidence="6 7">
    <name type="scientific">Dolichospermum flos-aquae CCAP 1403/13F</name>
    <dbReference type="NCBI Taxonomy" id="315271"/>
    <lineage>
        <taxon>Bacteria</taxon>
        <taxon>Bacillati</taxon>
        <taxon>Cyanobacteriota</taxon>
        <taxon>Cyanophyceae</taxon>
        <taxon>Nostocales</taxon>
        <taxon>Aphanizomenonaceae</taxon>
        <taxon>Dolichospermum</taxon>
    </lineage>
</organism>
<dbReference type="PROSITE" id="PS50268">
    <property type="entry name" value="CADHERIN_2"/>
    <property type="match status" value="1"/>
</dbReference>
<dbReference type="SMART" id="SM00112">
    <property type="entry name" value="CA"/>
    <property type="match status" value="1"/>
</dbReference>
<dbReference type="InterPro" id="IPR015919">
    <property type="entry name" value="Cadherin-like_sf"/>
</dbReference>
<dbReference type="PROSITE" id="PS00330">
    <property type="entry name" value="HEMOLYSIN_CALCIUM"/>
    <property type="match status" value="3"/>
</dbReference>
<dbReference type="FunFam" id="3.60.10.10:FF:000072">
    <property type="entry name" value="Extracellular nuclease"/>
    <property type="match status" value="1"/>
</dbReference>
<dbReference type="Pfam" id="PF22494">
    <property type="entry name" value="choice_anch_I"/>
    <property type="match status" value="1"/>
</dbReference>
<keyword evidence="1" id="KW-0732">Signal</keyword>
<dbReference type="GO" id="GO:0004519">
    <property type="term" value="F:endonuclease activity"/>
    <property type="evidence" value="ECO:0007669"/>
    <property type="project" value="UniProtKB-KW"/>
</dbReference>
<evidence type="ECO:0000256" key="3">
    <source>
        <dbReference type="ARBA" id="ARBA00022837"/>
    </source>
</evidence>
<dbReference type="Pfam" id="PF03160">
    <property type="entry name" value="Calx-beta"/>
    <property type="match status" value="2"/>
</dbReference>
<dbReference type="InterPro" id="IPR005135">
    <property type="entry name" value="Endo/exonuclease/phosphatase"/>
</dbReference>
<feature type="compositionally biased region" description="Gly residues" evidence="4">
    <location>
        <begin position="1382"/>
        <end position="1397"/>
    </location>
</feature>
<dbReference type="CDD" id="cd11304">
    <property type="entry name" value="Cadherin_repeat"/>
    <property type="match status" value="1"/>
</dbReference>
<evidence type="ECO:0000259" key="5">
    <source>
        <dbReference type="PROSITE" id="PS50268"/>
    </source>
</evidence>
<feature type="domain" description="Cadherin" evidence="5">
    <location>
        <begin position="1548"/>
        <end position="1636"/>
    </location>
</feature>
<dbReference type="InterPro" id="IPR047971">
    <property type="entry name" value="ExeM-like"/>
</dbReference>
<keyword evidence="3" id="KW-0106">Calcium</keyword>
<dbReference type="InterPro" id="IPR052956">
    <property type="entry name" value="Mesenchyme-surface_protein"/>
</dbReference>
<dbReference type="PANTHER" id="PTHR46928:SF1">
    <property type="entry name" value="MESENCHYME-SPECIFIC CELL SURFACE GLYCOPROTEIN"/>
    <property type="match status" value="1"/>
</dbReference>
<dbReference type="SUPFAM" id="SSF49313">
    <property type="entry name" value="Cadherin-like"/>
    <property type="match status" value="2"/>
</dbReference>
<keyword evidence="6" id="KW-0255">Endonuclease</keyword>
<keyword evidence="6" id="KW-0378">Hydrolase</keyword>
<dbReference type="InterPro" id="IPR036691">
    <property type="entry name" value="Endo/exonu/phosph_ase_sf"/>
</dbReference>
<dbReference type="SUPFAM" id="SSF50969">
    <property type="entry name" value="YVTN repeat-like/Quinoprotein amine dehydrogenase"/>
    <property type="match status" value="1"/>
</dbReference>
<dbReference type="SUPFAM" id="SSF141072">
    <property type="entry name" value="CalX-like"/>
    <property type="match status" value="2"/>
</dbReference>
<dbReference type="InterPro" id="IPR011044">
    <property type="entry name" value="Quino_amine_DH_bsu"/>
</dbReference>
<dbReference type="InterPro" id="IPR002126">
    <property type="entry name" value="Cadherin-like_dom"/>
</dbReference>
<dbReference type="Pfam" id="PF03372">
    <property type="entry name" value="Exo_endo_phos"/>
    <property type="match status" value="1"/>
</dbReference>
<gene>
    <name evidence="6" type="ORF">HGD76_14270</name>
</gene>
<dbReference type="SUPFAM" id="SSF51120">
    <property type="entry name" value="beta-Roll"/>
    <property type="match status" value="1"/>
</dbReference>
<keyword evidence="6" id="KW-0540">Nuclease</keyword>
<dbReference type="NCBIfam" id="NF038117">
    <property type="entry name" value="choice_anch_I"/>
    <property type="match status" value="1"/>
</dbReference>
<dbReference type="InterPro" id="IPR018511">
    <property type="entry name" value="Hemolysin-typ_Ca-bd_CS"/>
</dbReference>
<dbReference type="InterPro" id="IPR003644">
    <property type="entry name" value="Calx_beta"/>
</dbReference>
<keyword evidence="2" id="KW-0677">Repeat</keyword>
<dbReference type="CDD" id="cd04486">
    <property type="entry name" value="YhcR_OBF_like"/>
    <property type="match status" value="1"/>
</dbReference>
<protein>
    <submittedName>
        <fullName evidence="6">ExeM/NucH family extracellular endonuclease</fullName>
    </submittedName>
</protein>
<evidence type="ECO:0000256" key="1">
    <source>
        <dbReference type="ARBA" id="ARBA00022729"/>
    </source>
</evidence>
<proteinExistence type="predicted"/>
<name>A0A6H2C2I9_DOLFA</name>
<dbReference type="Pfam" id="PF00353">
    <property type="entry name" value="HemolysinCabind"/>
    <property type="match status" value="1"/>
</dbReference>
<dbReference type="Gene3D" id="3.60.10.10">
    <property type="entry name" value="Endonuclease/exonuclease/phosphatase"/>
    <property type="match status" value="1"/>
</dbReference>
<dbReference type="GO" id="GO:0005509">
    <property type="term" value="F:calcium ion binding"/>
    <property type="evidence" value="ECO:0007669"/>
    <property type="project" value="InterPro"/>
</dbReference>
<dbReference type="GO" id="GO:0007154">
    <property type="term" value="P:cell communication"/>
    <property type="evidence" value="ECO:0007669"/>
    <property type="project" value="InterPro"/>
</dbReference>
<dbReference type="KEGG" id="dfs:HGD76_14270"/>
<dbReference type="Gene3D" id="2.60.40.10">
    <property type="entry name" value="Immunoglobulins"/>
    <property type="match status" value="1"/>
</dbReference>
<dbReference type="InterPro" id="IPR001343">
    <property type="entry name" value="Hemolysn_Ca-bd"/>
</dbReference>
<feature type="region of interest" description="Disordered" evidence="4">
    <location>
        <begin position="1380"/>
        <end position="1402"/>
    </location>
</feature>
<dbReference type="InterPro" id="IPR055188">
    <property type="entry name" value="Choice_anch_I"/>
</dbReference>
<dbReference type="NCBIfam" id="NF033681">
    <property type="entry name" value="ExeM_NucH_DNase"/>
    <property type="match status" value="1"/>
</dbReference>
<dbReference type="Gene3D" id="2.60.40.2030">
    <property type="match status" value="2"/>
</dbReference>
<accession>A0A6H2C2I9</accession>
<dbReference type="InterPro" id="IPR013783">
    <property type="entry name" value="Ig-like_fold"/>
</dbReference>
<dbReference type="InterPro" id="IPR011049">
    <property type="entry name" value="Serralysin-like_metalloprot_C"/>
</dbReference>
<dbReference type="InterPro" id="IPR006644">
    <property type="entry name" value="Cadg"/>
</dbReference>